<dbReference type="AlphaFoldDB" id="A0A923KZH7"/>
<evidence type="ECO:0000313" key="9">
    <source>
        <dbReference type="Proteomes" id="UP000612361"/>
    </source>
</evidence>
<evidence type="ECO:0000256" key="4">
    <source>
        <dbReference type="ARBA" id="ARBA00023004"/>
    </source>
</evidence>
<evidence type="ECO:0000259" key="7">
    <source>
        <dbReference type="PROSITE" id="PS51471"/>
    </source>
</evidence>
<keyword evidence="9" id="KW-1185">Reference proteome</keyword>
<feature type="binding site" evidence="5">
    <location>
        <position position="139"/>
    </location>
    <ligand>
        <name>substrate</name>
    </ligand>
</feature>
<feature type="binding site" evidence="5">
    <location>
        <begin position="80"/>
        <end position="82"/>
    </location>
    <ligand>
        <name>substrate</name>
    </ligand>
</feature>
<protein>
    <submittedName>
        <fullName evidence="8">DNA oxidative demethylase AlkB</fullName>
        <ecNumber evidence="8">1.14.11.33</ecNumber>
    </submittedName>
</protein>
<feature type="binding site" evidence="6">
    <location>
        <position position="191"/>
    </location>
    <ligand>
        <name>Fe cation</name>
        <dbReference type="ChEBI" id="CHEBI:24875"/>
        <note>catalytic</note>
    </ligand>
</feature>
<dbReference type="EMBL" id="JACOGG010000012">
    <property type="protein sequence ID" value="MBC3936078.1"/>
    <property type="molecule type" value="Genomic_DNA"/>
</dbReference>
<gene>
    <name evidence="8" type="primary">alkB</name>
    <name evidence="8" type="ORF">H8K47_11950</name>
</gene>
<feature type="binding site" evidence="5">
    <location>
        <position position="73"/>
    </location>
    <ligand>
        <name>substrate</name>
    </ligand>
</feature>
<name>A0A923KZH7_9BURK</name>
<feature type="binding site" evidence="5">
    <location>
        <begin position="124"/>
        <end position="126"/>
    </location>
    <ligand>
        <name>2-oxoglutarate</name>
        <dbReference type="ChEBI" id="CHEBI:16810"/>
    </ligand>
</feature>
<evidence type="ECO:0000256" key="5">
    <source>
        <dbReference type="PIRSR" id="PIRSR604574-1"/>
    </source>
</evidence>
<dbReference type="Pfam" id="PF13532">
    <property type="entry name" value="2OG-FeII_Oxy_2"/>
    <property type="match status" value="1"/>
</dbReference>
<dbReference type="GO" id="GO:0005737">
    <property type="term" value="C:cytoplasm"/>
    <property type="evidence" value="ECO:0007669"/>
    <property type="project" value="TreeGrafter"/>
</dbReference>
<dbReference type="Proteomes" id="UP000612361">
    <property type="component" value="Unassembled WGS sequence"/>
</dbReference>
<evidence type="ECO:0000256" key="3">
    <source>
        <dbReference type="ARBA" id="ARBA00023002"/>
    </source>
</evidence>
<dbReference type="PANTHER" id="PTHR16557">
    <property type="entry name" value="ALKYLATED DNA REPAIR PROTEIN ALKB-RELATED"/>
    <property type="match status" value="1"/>
</dbReference>
<feature type="binding site" evidence="6">
    <location>
        <position position="135"/>
    </location>
    <ligand>
        <name>Fe cation</name>
        <dbReference type="ChEBI" id="CHEBI:24875"/>
        <note>catalytic</note>
    </ligand>
</feature>
<feature type="binding site" evidence="6">
    <location>
        <position position="137"/>
    </location>
    <ligand>
        <name>Fe cation</name>
        <dbReference type="ChEBI" id="CHEBI:24875"/>
        <note>catalytic</note>
    </ligand>
</feature>
<keyword evidence="4 6" id="KW-0408">Iron</keyword>
<dbReference type="GO" id="GO:0008198">
    <property type="term" value="F:ferrous iron binding"/>
    <property type="evidence" value="ECO:0007669"/>
    <property type="project" value="TreeGrafter"/>
</dbReference>
<feature type="domain" description="Fe2OG dioxygenase" evidence="7">
    <location>
        <begin position="117"/>
        <end position="217"/>
    </location>
</feature>
<keyword evidence="1 6" id="KW-0479">Metal-binding</keyword>
<accession>A0A923KZH7</accession>
<comment type="caution">
    <text evidence="8">The sequence shown here is derived from an EMBL/GenBank/DDBJ whole genome shotgun (WGS) entry which is preliminary data.</text>
</comment>
<dbReference type="GO" id="GO:0035515">
    <property type="term" value="F:oxidative RNA demethylase activity"/>
    <property type="evidence" value="ECO:0007669"/>
    <property type="project" value="TreeGrafter"/>
</dbReference>
<proteinExistence type="predicted"/>
<dbReference type="InterPro" id="IPR027450">
    <property type="entry name" value="AlkB-like"/>
</dbReference>
<dbReference type="NCBIfam" id="NF011930">
    <property type="entry name" value="PRK15401.1"/>
    <property type="match status" value="1"/>
</dbReference>
<dbReference type="EC" id="1.14.11.33" evidence="8"/>
<sequence length="217" mass="24318">MNYDLFDELTNTPAQPEEIEPGVALLRGAASHLASDIHQQLGAILNISPFRHMFTPGGRRMAVATTSCGPYGWISDQKGYRYHSVDPLTEQPWPAMPVSWIHLAHESALLAGFPDFQPDSCLINRYQTDTQLSLHQDKDERDFKHPIVSVSLGLSAQFLLGGMRREDATIKILLMHGDVLVWGNQSRLRFHGISRIQAGYHPVLGDCRINLTFRCAN</sequence>
<dbReference type="Gene3D" id="2.60.120.590">
    <property type="entry name" value="Alpha-ketoglutarate-dependent dioxygenase AlkB-like"/>
    <property type="match status" value="1"/>
</dbReference>
<evidence type="ECO:0000256" key="2">
    <source>
        <dbReference type="ARBA" id="ARBA00022964"/>
    </source>
</evidence>
<dbReference type="GO" id="GO:0035513">
    <property type="term" value="P:oxidative RNA demethylation"/>
    <property type="evidence" value="ECO:0007669"/>
    <property type="project" value="TreeGrafter"/>
</dbReference>
<keyword evidence="2" id="KW-0223">Dioxygenase</keyword>
<keyword evidence="3 8" id="KW-0560">Oxidoreductase</keyword>
<organism evidence="8 9">
    <name type="scientific">Undibacterium rugosum</name>
    <dbReference type="NCBI Taxonomy" id="2762291"/>
    <lineage>
        <taxon>Bacteria</taxon>
        <taxon>Pseudomonadati</taxon>
        <taxon>Pseudomonadota</taxon>
        <taxon>Betaproteobacteria</taxon>
        <taxon>Burkholderiales</taxon>
        <taxon>Oxalobacteraceae</taxon>
        <taxon>Undibacterium</taxon>
    </lineage>
</organism>
<evidence type="ECO:0000256" key="1">
    <source>
        <dbReference type="ARBA" id="ARBA00022723"/>
    </source>
</evidence>
<dbReference type="PROSITE" id="PS51471">
    <property type="entry name" value="FE2OG_OXY"/>
    <property type="match status" value="1"/>
</dbReference>
<dbReference type="InterPro" id="IPR037151">
    <property type="entry name" value="AlkB-like_sf"/>
</dbReference>
<evidence type="ECO:0000313" key="8">
    <source>
        <dbReference type="EMBL" id="MBC3936078.1"/>
    </source>
</evidence>
<dbReference type="RefSeq" id="WP_186881645.1">
    <property type="nucleotide sequence ID" value="NZ_JACOGG010000012.1"/>
</dbReference>
<feature type="binding site" evidence="5">
    <location>
        <begin position="208"/>
        <end position="214"/>
    </location>
    <ligand>
        <name>2-oxoglutarate</name>
        <dbReference type="ChEBI" id="CHEBI:16810"/>
    </ligand>
</feature>
<feature type="binding site" evidence="5">
    <location>
        <position position="165"/>
    </location>
    <ligand>
        <name>substrate</name>
    </ligand>
</feature>
<reference evidence="8" key="1">
    <citation type="submission" date="2020-08" db="EMBL/GenBank/DDBJ databases">
        <title>Novel species isolated from subtropical streams in China.</title>
        <authorList>
            <person name="Lu H."/>
        </authorList>
    </citation>
    <scope>NUCLEOTIDE SEQUENCE</scope>
    <source>
        <strain evidence="8">CY7W</strain>
    </source>
</reference>
<dbReference type="SUPFAM" id="SSF51197">
    <property type="entry name" value="Clavaminate synthase-like"/>
    <property type="match status" value="1"/>
</dbReference>
<dbReference type="InterPro" id="IPR005123">
    <property type="entry name" value="Oxoglu/Fe-dep_dioxygenase_dom"/>
</dbReference>
<dbReference type="PANTHER" id="PTHR16557:SF2">
    <property type="entry name" value="NUCLEIC ACID DIOXYGENASE ALKBH1"/>
    <property type="match status" value="1"/>
</dbReference>
<comment type="cofactor">
    <cofactor evidence="6">
        <name>Fe(2+)</name>
        <dbReference type="ChEBI" id="CHEBI:29033"/>
    </cofactor>
    <text evidence="6">Binds 1 Fe(2+) ion per subunit.</text>
</comment>
<evidence type="ECO:0000256" key="6">
    <source>
        <dbReference type="PIRSR" id="PIRSR604574-2"/>
    </source>
</evidence>
<dbReference type="GO" id="GO:0035516">
    <property type="term" value="F:broad specificity oxidative DNA demethylase activity"/>
    <property type="evidence" value="ECO:0007669"/>
    <property type="project" value="UniProtKB-EC"/>
</dbReference>
<dbReference type="InterPro" id="IPR004574">
    <property type="entry name" value="Alkb"/>
</dbReference>